<comment type="caution">
    <text evidence="1">The sequence shown here is derived from an EMBL/GenBank/DDBJ whole genome shotgun (WGS) entry which is preliminary data.</text>
</comment>
<reference evidence="1" key="1">
    <citation type="submission" date="2022-05" db="EMBL/GenBank/DDBJ databases">
        <title>Comparative Genomics of Spacecraft Associated Microbes.</title>
        <authorList>
            <person name="Tran M.T."/>
            <person name="Wright A."/>
            <person name="Seuylemezian A."/>
            <person name="Eisen J."/>
            <person name="Coil D."/>
        </authorList>
    </citation>
    <scope>NUCLEOTIDE SEQUENCE</scope>
    <source>
        <strain evidence="1">FAIRING 10M-2.2</strain>
    </source>
</reference>
<evidence type="ECO:0000313" key="2">
    <source>
        <dbReference type="Proteomes" id="UP001202289"/>
    </source>
</evidence>
<organism evidence="1 2">
    <name type="scientific">Bacillus cytotoxicus</name>
    <dbReference type="NCBI Taxonomy" id="580165"/>
    <lineage>
        <taxon>Bacteria</taxon>
        <taxon>Bacillati</taxon>
        <taxon>Bacillota</taxon>
        <taxon>Bacilli</taxon>
        <taxon>Bacillales</taxon>
        <taxon>Bacillaceae</taxon>
        <taxon>Bacillus</taxon>
        <taxon>Bacillus cereus group</taxon>
    </lineage>
</organism>
<protein>
    <submittedName>
        <fullName evidence="1">Uncharacterized protein</fullName>
    </submittedName>
</protein>
<name>A0ACC6A7H0_9BACI</name>
<dbReference type="EMBL" id="JAMBOP010000012">
    <property type="protein sequence ID" value="MCM3736416.1"/>
    <property type="molecule type" value="Genomic_DNA"/>
</dbReference>
<proteinExistence type="predicted"/>
<keyword evidence="2" id="KW-1185">Reference proteome</keyword>
<gene>
    <name evidence="1" type="ORF">M3215_11425</name>
</gene>
<sequence>MKPISLEEAPQALQEAVKKYLDLGYELLEITAEEQFSGKLTYEANLTTEHKTFVNLHCFHISLCGFVVDERKFDDFVAIKALELSKTFRKRVQRHIRGIERKEQQNGTSSEEGPEESANS</sequence>
<evidence type="ECO:0000313" key="1">
    <source>
        <dbReference type="EMBL" id="MCM3736416.1"/>
    </source>
</evidence>
<dbReference type="Proteomes" id="UP001202289">
    <property type="component" value="Unassembled WGS sequence"/>
</dbReference>
<accession>A0ACC6A7H0</accession>